<dbReference type="PANTHER" id="PTHR35204:SF1">
    <property type="entry name" value="ENTEROTOXIN"/>
    <property type="match status" value="1"/>
</dbReference>
<keyword evidence="2" id="KW-0732">Signal</keyword>
<accession>A0A9P8C963</accession>
<dbReference type="PANTHER" id="PTHR35204">
    <property type="entry name" value="YALI0A21131P"/>
    <property type="match status" value="1"/>
</dbReference>
<dbReference type="OrthoDB" id="10261782at2759"/>
<sequence length="385" mass="42464">MSASLRLLLATVVFSAMLPGAESSKQRPLGVSHGYSIHAVHQNAPHIFNALHSSMRQWGSSLRHNGMSYFPASVPANTLLYHGTSQKDAVTGMEWLAFEIEHAEMFAGSPGPPGKGGHGPGGPKRPGDPKHGHDPKENESRERQCGPPVGGGIPGYLHVYQTTRELIRLLYIDGMSAGKTTMGTLDTTDIVLRNISSFNSGREPGGKGPWDEYSRASDLCADEDLGIEGIVRMEAGFELILCDFTHGVKLQSARKRPSYDQPEGQNSQLQHFEYMRGIAARYHGITSGRVVVDYSSMVSAFFYPLNLTNPDEQRSKQSRLFFTDVHGIRRLKQAVQQMLETSEISVHRSIDWQGVVDMITTRYSDRLQFLSASGTTQTPSSTKHY</sequence>
<reference evidence="3" key="1">
    <citation type="journal article" date="2021" name="IMA Fungus">
        <title>Genomic characterization of three marine fungi, including Emericellopsis atlantica sp. nov. with signatures of a generalist lifestyle and marine biomass degradation.</title>
        <authorList>
            <person name="Hagestad O.C."/>
            <person name="Hou L."/>
            <person name="Andersen J.H."/>
            <person name="Hansen E.H."/>
            <person name="Altermark B."/>
            <person name="Li C."/>
            <person name="Kuhnert E."/>
            <person name="Cox R.J."/>
            <person name="Crous P.W."/>
            <person name="Spatafora J.W."/>
            <person name="Lail K."/>
            <person name="Amirebrahimi M."/>
            <person name="Lipzen A."/>
            <person name="Pangilinan J."/>
            <person name="Andreopoulos W."/>
            <person name="Hayes R.D."/>
            <person name="Ng V."/>
            <person name="Grigoriev I.V."/>
            <person name="Jackson S.A."/>
            <person name="Sutton T.D.S."/>
            <person name="Dobson A.D.W."/>
            <person name="Rama T."/>
        </authorList>
    </citation>
    <scope>NUCLEOTIDE SEQUENCE</scope>
    <source>
        <strain evidence="3">TRa018bII</strain>
    </source>
</reference>
<dbReference type="Proteomes" id="UP000824998">
    <property type="component" value="Unassembled WGS sequence"/>
</dbReference>
<proteinExistence type="predicted"/>
<evidence type="ECO:0000313" key="4">
    <source>
        <dbReference type="Proteomes" id="UP000824998"/>
    </source>
</evidence>
<gene>
    <name evidence="3" type="ORF">BJ875DRAFT_450987</name>
</gene>
<organism evidence="3 4">
    <name type="scientific">Amylocarpus encephaloides</name>
    <dbReference type="NCBI Taxonomy" id="45428"/>
    <lineage>
        <taxon>Eukaryota</taxon>
        <taxon>Fungi</taxon>
        <taxon>Dikarya</taxon>
        <taxon>Ascomycota</taxon>
        <taxon>Pezizomycotina</taxon>
        <taxon>Leotiomycetes</taxon>
        <taxon>Helotiales</taxon>
        <taxon>Helotiales incertae sedis</taxon>
        <taxon>Amylocarpus</taxon>
    </lineage>
</organism>
<feature type="compositionally biased region" description="Gly residues" evidence="1">
    <location>
        <begin position="114"/>
        <end position="124"/>
    </location>
</feature>
<dbReference type="AlphaFoldDB" id="A0A9P8C963"/>
<evidence type="ECO:0000256" key="2">
    <source>
        <dbReference type="SAM" id="SignalP"/>
    </source>
</evidence>
<protein>
    <submittedName>
        <fullName evidence="3">Uncharacterized protein</fullName>
    </submittedName>
</protein>
<evidence type="ECO:0000256" key="1">
    <source>
        <dbReference type="SAM" id="MobiDB-lite"/>
    </source>
</evidence>
<keyword evidence="4" id="KW-1185">Reference proteome</keyword>
<name>A0A9P8C963_9HELO</name>
<evidence type="ECO:0000313" key="3">
    <source>
        <dbReference type="EMBL" id="KAG9238528.1"/>
    </source>
</evidence>
<comment type="caution">
    <text evidence="3">The sequence shown here is derived from an EMBL/GenBank/DDBJ whole genome shotgun (WGS) entry which is preliminary data.</text>
</comment>
<feature type="signal peptide" evidence="2">
    <location>
        <begin position="1"/>
        <end position="23"/>
    </location>
</feature>
<feature type="region of interest" description="Disordered" evidence="1">
    <location>
        <begin position="106"/>
        <end position="150"/>
    </location>
</feature>
<dbReference type="InterPro" id="IPR038921">
    <property type="entry name" value="YOR389W-like"/>
</dbReference>
<feature type="compositionally biased region" description="Basic and acidic residues" evidence="1">
    <location>
        <begin position="125"/>
        <end position="144"/>
    </location>
</feature>
<feature type="chain" id="PRO_5040446684" evidence="2">
    <location>
        <begin position="24"/>
        <end position="385"/>
    </location>
</feature>
<dbReference type="EMBL" id="MU251369">
    <property type="protein sequence ID" value="KAG9238528.1"/>
    <property type="molecule type" value="Genomic_DNA"/>
</dbReference>